<evidence type="ECO:0000313" key="3">
    <source>
        <dbReference type="Proteomes" id="UP001215280"/>
    </source>
</evidence>
<evidence type="ECO:0000256" key="1">
    <source>
        <dbReference type="SAM" id="MobiDB-lite"/>
    </source>
</evidence>
<dbReference type="PANTHER" id="PTHR28027:SF2">
    <property type="entry name" value="TRANSCRIPTIONAL REGULATOR MIT1"/>
    <property type="match status" value="1"/>
</dbReference>
<dbReference type="Proteomes" id="UP001215280">
    <property type="component" value="Unassembled WGS sequence"/>
</dbReference>
<sequence>MNALRLIHAARQGVIPRITRRLNDAERRTMIKSGAVFVFSVEESGIKRWTDGLLWSPSRIVGNFLVYREINEQTNSRGSHKKLYPTDEPSCAMSASEHGTFKPNGLMKKTITVTIEGSDLHLISYYTSSDQHSGKPGLPTTRLDVMNLPMDPRLFRATNFRPRVEKAPDRTSRLDETEESTDVVECKIEDETYSVSVSPTSWGSDSSNQGSPVENPFAGTALYPVSSHTASAYLRLGHSDRWSVLVPTLRPDAWSSHSSHTSHHHPSSRREAAHSDSWNLSSARWQGETYQSSSPPTSNVYVDRSRNRSNPYPTPLQIPSHRRDSDSSATLNSRYAGHHSGESRDSSSRLPWLLAGDPDTKDSHNHHSVSPFAATATQTPMYSPQGYHRPMTSHSYNSGWSSSSSLAMSSQASFSSPSSLNSYASSYAPSSAQGIVSSAQNSSVNK</sequence>
<feature type="compositionally biased region" description="Polar residues" evidence="1">
    <location>
        <begin position="433"/>
        <end position="446"/>
    </location>
</feature>
<feature type="region of interest" description="Disordered" evidence="1">
    <location>
        <begin position="253"/>
        <end position="446"/>
    </location>
</feature>
<dbReference type="GO" id="GO:0003677">
    <property type="term" value="F:DNA binding"/>
    <property type="evidence" value="ECO:0007669"/>
    <property type="project" value="TreeGrafter"/>
</dbReference>
<dbReference type="AlphaFoldDB" id="A0AAD7JE64"/>
<protein>
    <submittedName>
        <fullName evidence="2">Gti1/Pac2 family-domain-containing protein</fullName>
    </submittedName>
</protein>
<gene>
    <name evidence="2" type="ORF">DFH07DRAFT_815395</name>
</gene>
<dbReference type="Pfam" id="PF09729">
    <property type="entry name" value="Gti1_Pac2"/>
    <property type="match status" value="2"/>
</dbReference>
<evidence type="ECO:0000313" key="2">
    <source>
        <dbReference type="EMBL" id="KAJ7761558.1"/>
    </source>
</evidence>
<feature type="region of interest" description="Disordered" evidence="1">
    <location>
        <begin position="77"/>
        <end position="97"/>
    </location>
</feature>
<keyword evidence="3" id="KW-1185">Reference proteome</keyword>
<feature type="region of interest" description="Disordered" evidence="1">
    <location>
        <begin position="163"/>
        <end position="184"/>
    </location>
</feature>
<reference evidence="2" key="1">
    <citation type="submission" date="2023-03" db="EMBL/GenBank/DDBJ databases">
        <title>Massive genome expansion in bonnet fungi (Mycena s.s.) driven by repeated elements and novel gene families across ecological guilds.</title>
        <authorList>
            <consortium name="Lawrence Berkeley National Laboratory"/>
            <person name="Harder C.B."/>
            <person name="Miyauchi S."/>
            <person name="Viragh M."/>
            <person name="Kuo A."/>
            <person name="Thoen E."/>
            <person name="Andreopoulos B."/>
            <person name="Lu D."/>
            <person name="Skrede I."/>
            <person name="Drula E."/>
            <person name="Henrissat B."/>
            <person name="Morin E."/>
            <person name="Kohler A."/>
            <person name="Barry K."/>
            <person name="LaButti K."/>
            <person name="Morin E."/>
            <person name="Salamov A."/>
            <person name="Lipzen A."/>
            <person name="Mereny Z."/>
            <person name="Hegedus B."/>
            <person name="Baldrian P."/>
            <person name="Stursova M."/>
            <person name="Weitz H."/>
            <person name="Taylor A."/>
            <person name="Grigoriev I.V."/>
            <person name="Nagy L.G."/>
            <person name="Martin F."/>
            <person name="Kauserud H."/>
        </authorList>
    </citation>
    <scope>NUCLEOTIDE SEQUENCE</scope>
    <source>
        <strain evidence="2">CBHHK188m</strain>
    </source>
</reference>
<feature type="compositionally biased region" description="Polar residues" evidence="1">
    <location>
        <begin position="276"/>
        <end position="300"/>
    </location>
</feature>
<feature type="compositionally biased region" description="Basic and acidic residues" evidence="1">
    <location>
        <begin position="163"/>
        <end position="175"/>
    </location>
</feature>
<accession>A0AAD7JE64</accession>
<proteinExistence type="predicted"/>
<dbReference type="PANTHER" id="PTHR28027">
    <property type="entry name" value="TRANSCRIPTIONAL REGULATOR MIT1"/>
    <property type="match status" value="1"/>
</dbReference>
<organism evidence="2 3">
    <name type="scientific">Mycena maculata</name>
    <dbReference type="NCBI Taxonomy" id="230809"/>
    <lineage>
        <taxon>Eukaryota</taxon>
        <taxon>Fungi</taxon>
        <taxon>Dikarya</taxon>
        <taxon>Basidiomycota</taxon>
        <taxon>Agaricomycotina</taxon>
        <taxon>Agaricomycetes</taxon>
        <taxon>Agaricomycetidae</taxon>
        <taxon>Agaricales</taxon>
        <taxon>Marasmiineae</taxon>
        <taxon>Mycenaceae</taxon>
        <taxon>Mycena</taxon>
    </lineage>
</organism>
<dbReference type="InterPro" id="IPR018608">
    <property type="entry name" value="Gti1/Pac2"/>
</dbReference>
<comment type="caution">
    <text evidence="2">The sequence shown here is derived from an EMBL/GenBank/DDBJ whole genome shotgun (WGS) entry which is preliminary data.</text>
</comment>
<dbReference type="EMBL" id="JARJLG010000045">
    <property type="protein sequence ID" value="KAJ7761558.1"/>
    <property type="molecule type" value="Genomic_DNA"/>
</dbReference>
<name>A0AAD7JE64_9AGAR</name>
<feature type="compositionally biased region" description="Low complexity" evidence="1">
    <location>
        <begin position="393"/>
        <end position="432"/>
    </location>
</feature>